<feature type="transmembrane region" description="Helical" evidence="1">
    <location>
        <begin position="33"/>
        <end position="51"/>
    </location>
</feature>
<keyword evidence="1" id="KW-0812">Transmembrane</keyword>
<evidence type="ECO:0000313" key="3">
    <source>
        <dbReference type="Proteomes" id="UP001237823"/>
    </source>
</evidence>
<dbReference type="Proteomes" id="UP001237823">
    <property type="component" value="Unassembled WGS sequence"/>
</dbReference>
<reference evidence="2 3" key="1">
    <citation type="submission" date="2023-06" db="EMBL/GenBank/DDBJ databases">
        <authorList>
            <person name="Feng G."/>
            <person name="Li J."/>
            <person name="Zhu H."/>
        </authorList>
    </citation>
    <scope>NUCLEOTIDE SEQUENCE [LARGE SCALE GENOMIC DNA]</scope>
    <source>
        <strain evidence="2 3">RHCKG23</strain>
    </source>
</reference>
<keyword evidence="1" id="KW-1133">Transmembrane helix</keyword>
<comment type="caution">
    <text evidence="2">The sequence shown here is derived from an EMBL/GenBank/DDBJ whole genome shotgun (WGS) entry which is preliminary data.</text>
</comment>
<organism evidence="2 3">
    <name type="scientific">Curtobacterium citri</name>
    <dbReference type="NCBI Taxonomy" id="3055139"/>
    <lineage>
        <taxon>Bacteria</taxon>
        <taxon>Bacillati</taxon>
        <taxon>Actinomycetota</taxon>
        <taxon>Actinomycetes</taxon>
        <taxon>Micrococcales</taxon>
        <taxon>Microbacteriaceae</taxon>
        <taxon>Curtobacterium</taxon>
    </lineage>
</organism>
<accession>A0ABT7T7U5</accession>
<keyword evidence="1" id="KW-0472">Membrane</keyword>
<dbReference type="RefSeq" id="WP_289459105.1">
    <property type="nucleotide sequence ID" value="NZ_JAUCML010000006.1"/>
</dbReference>
<evidence type="ECO:0000313" key="2">
    <source>
        <dbReference type="EMBL" id="MDM7885656.1"/>
    </source>
</evidence>
<evidence type="ECO:0000256" key="1">
    <source>
        <dbReference type="SAM" id="Phobius"/>
    </source>
</evidence>
<keyword evidence="3" id="KW-1185">Reference proteome</keyword>
<sequence length="68" mass="7496">MTTRRVLLAVLGAVLIVAGFVLMATSDGRLDRLVAVFVLFGGAALVVFPTARPSREALVRYWSRYEKK</sequence>
<proteinExistence type="predicted"/>
<protein>
    <submittedName>
        <fullName evidence="2">Uncharacterized protein</fullName>
    </submittedName>
</protein>
<gene>
    <name evidence="2" type="ORF">QUG92_11130</name>
</gene>
<dbReference type="EMBL" id="JAUCML010000006">
    <property type="protein sequence ID" value="MDM7885656.1"/>
    <property type="molecule type" value="Genomic_DNA"/>
</dbReference>
<name>A0ABT7T7U5_9MICO</name>